<dbReference type="PROSITE" id="PS51077">
    <property type="entry name" value="HTH_ICLR"/>
    <property type="match status" value="1"/>
</dbReference>
<dbReference type="InterPro" id="IPR005471">
    <property type="entry name" value="Tscrpt_reg_IclR_N"/>
</dbReference>
<dbReference type="InterPro" id="IPR036390">
    <property type="entry name" value="WH_DNA-bd_sf"/>
</dbReference>
<proteinExistence type="predicted"/>
<dbReference type="Pfam" id="PF09339">
    <property type="entry name" value="HTH_IclR"/>
    <property type="match status" value="1"/>
</dbReference>
<dbReference type="SMART" id="SM00346">
    <property type="entry name" value="HTH_ICLR"/>
    <property type="match status" value="1"/>
</dbReference>
<dbReference type="Proteomes" id="UP001386437">
    <property type="component" value="Unassembled WGS sequence"/>
</dbReference>
<dbReference type="Gene3D" id="1.10.10.10">
    <property type="entry name" value="Winged helix-like DNA-binding domain superfamily/Winged helix DNA-binding domain"/>
    <property type="match status" value="1"/>
</dbReference>
<dbReference type="SUPFAM" id="SSF46785">
    <property type="entry name" value="Winged helix' DNA-binding domain"/>
    <property type="match status" value="1"/>
</dbReference>
<dbReference type="PANTHER" id="PTHR30136">
    <property type="entry name" value="HELIX-TURN-HELIX TRANSCRIPTIONAL REGULATOR, ICLR FAMILY"/>
    <property type="match status" value="1"/>
</dbReference>
<dbReference type="Pfam" id="PF01614">
    <property type="entry name" value="IclR_C"/>
    <property type="match status" value="1"/>
</dbReference>
<dbReference type="InterPro" id="IPR036388">
    <property type="entry name" value="WH-like_DNA-bd_sf"/>
</dbReference>
<evidence type="ECO:0000259" key="5">
    <source>
        <dbReference type="PROSITE" id="PS51078"/>
    </source>
</evidence>
<keyword evidence="3" id="KW-0804">Transcription</keyword>
<keyword evidence="2" id="KW-0238">DNA-binding</keyword>
<dbReference type="PROSITE" id="PS51078">
    <property type="entry name" value="ICLR_ED"/>
    <property type="match status" value="1"/>
</dbReference>
<evidence type="ECO:0000256" key="2">
    <source>
        <dbReference type="ARBA" id="ARBA00023125"/>
    </source>
</evidence>
<dbReference type="PANTHER" id="PTHR30136:SF33">
    <property type="entry name" value="TRANSCRIPTIONAL REGULATORY PROTEIN"/>
    <property type="match status" value="1"/>
</dbReference>
<evidence type="ECO:0000256" key="3">
    <source>
        <dbReference type="ARBA" id="ARBA00023163"/>
    </source>
</evidence>
<evidence type="ECO:0000313" key="7">
    <source>
        <dbReference type="Proteomes" id="UP001386437"/>
    </source>
</evidence>
<gene>
    <name evidence="6" type="ORF">H3V53_34605</name>
</gene>
<dbReference type="RefSeq" id="WP_336601737.1">
    <property type="nucleotide sequence ID" value="NZ_JACFYJ010000095.1"/>
</dbReference>
<feature type="domain" description="IclR-ED" evidence="5">
    <location>
        <begin position="63"/>
        <end position="246"/>
    </location>
</feature>
<feature type="domain" description="HTH iclR-type" evidence="4">
    <location>
        <begin position="1"/>
        <end position="62"/>
    </location>
</feature>
<protein>
    <submittedName>
        <fullName evidence="6">IclR family transcriptional regulator</fullName>
    </submittedName>
</protein>
<dbReference type="InterPro" id="IPR029016">
    <property type="entry name" value="GAF-like_dom_sf"/>
</dbReference>
<evidence type="ECO:0000259" key="4">
    <source>
        <dbReference type="PROSITE" id="PS51077"/>
    </source>
</evidence>
<reference evidence="6 7" key="1">
    <citation type="journal article" date="2022" name="Arch. Microbiol.">
        <title>Paraburkholderia bengalensis sp. nov. isolated from roots of Oryza sativa, IR64.</title>
        <authorList>
            <person name="Nag P."/>
            <person name="Mondal N."/>
            <person name="Sarkar J."/>
            <person name="Das S."/>
        </authorList>
    </citation>
    <scope>NUCLEOTIDE SEQUENCE [LARGE SCALE GENOMIC DNA]</scope>
    <source>
        <strain evidence="6 7">IR64_4_BI</strain>
    </source>
</reference>
<keyword evidence="1" id="KW-0805">Transcription regulation</keyword>
<name>A0ABU8J2Z9_9BURK</name>
<dbReference type="Gene3D" id="3.30.450.40">
    <property type="match status" value="1"/>
</dbReference>
<dbReference type="SUPFAM" id="SSF55781">
    <property type="entry name" value="GAF domain-like"/>
    <property type="match status" value="1"/>
</dbReference>
<evidence type="ECO:0000313" key="6">
    <source>
        <dbReference type="EMBL" id="MEI6002082.1"/>
    </source>
</evidence>
<sequence length="251" mass="26868">MTLERGLEVLRAFHAERTPLSNAELVRRTGHSKATISRLTTTLIRVGFLRRVGGGRLFELATGALSLGHTYLQVNPITQAAQPLMQALADKLNVSVALATPDHLDMLYIGYCTGARIATLRLGVGSLLPMGSTSVGRAYLWGLPPAQRRACIAAVKAAAGQNAKAVQNGIDVAFRDLEENGVCMSVGEYQRDAYGIALPVKVGKERSLMTLSCGAVELEPDVAALRRRIVPRLKIAAEELTALLSDVEGLP</sequence>
<dbReference type="InterPro" id="IPR014757">
    <property type="entry name" value="Tscrpt_reg_IclR_C"/>
</dbReference>
<keyword evidence="7" id="KW-1185">Reference proteome</keyword>
<dbReference type="EMBL" id="JACFYJ010000095">
    <property type="protein sequence ID" value="MEI6002082.1"/>
    <property type="molecule type" value="Genomic_DNA"/>
</dbReference>
<accession>A0ABU8J2Z9</accession>
<evidence type="ECO:0000256" key="1">
    <source>
        <dbReference type="ARBA" id="ARBA00023015"/>
    </source>
</evidence>
<dbReference type="InterPro" id="IPR050707">
    <property type="entry name" value="HTH_MetabolicPath_Reg"/>
</dbReference>
<organism evidence="6 7">
    <name type="scientific">Paraburkholderia bengalensis</name>
    <dbReference type="NCBI Taxonomy" id="2747562"/>
    <lineage>
        <taxon>Bacteria</taxon>
        <taxon>Pseudomonadati</taxon>
        <taxon>Pseudomonadota</taxon>
        <taxon>Betaproteobacteria</taxon>
        <taxon>Burkholderiales</taxon>
        <taxon>Burkholderiaceae</taxon>
        <taxon>Paraburkholderia</taxon>
    </lineage>
</organism>
<comment type="caution">
    <text evidence="6">The sequence shown here is derived from an EMBL/GenBank/DDBJ whole genome shotgun (WGS) entry which is preliminary data.</text>
</comment>